<protein>
    <submittedName>
        <fullName evidence="6">LysR family transcriptional regulator</fullName>
    </submittedName>
</protein>
<dbReference type="RefSeq" id="WP_317562448.1">
    <property type="nucleotide sequence ID" value="NZ_JAWLIP010000011.1"/>
</dbReference>
<proteinExistence type="inferred from homology"/>
<dbReference type="InterPro" id="IPR005119">
    <property type="entry name" value="LysR_subst-bd"/>
</dbReference>
<keyword evidence="2" id="KW-0805">Transcription regulation</keyword>
<evidence type="ECO:0000256" key="4">
    <source>
        <dbReference type="ARBA" id="ARBA00023163"/>
    </source>
</evidence>
<dbReference type="EMBL" id="JAWLIP010000011">
    <property type="protein sequence ID" value="MDV6228668.1"/>
    <property type="molecule type" value="Genomic_DNA"/>
</dbReference>
<dbReference type="InterPro" id="IPR036388">
    <property type="entry name" value="WH-like_DNA-bd_sf"/>
</dbReference>
<dbReference type="Pfam" id="PF03466">
    <property type="entry name" value="LysR_substrate"/>
    <property type="match status" value="1"/>
</dbReference>
<dbReference type="CDD" id="cd08422">
    <property type="entry name" value="PBP2_CrgA_like"/>
    <property type="match status" value="1"/>
</dbReference>
<name>A0ABU4AQY7_9HYPH</name>
<keyword evidence="3" id="KW-0238">DNA-binding</keyword>
<dbReference type="PROSITE" id="PS50931">
    <property type="entry name" value="HTH_LYSR"/>
    <property type="match status" value="1"/>
</dbReference>
<dbReference type="Proteomes" id="UP001185659">
    <property type="component" value="Unassembled WGS sequence"/>
</dbReference>
<keyword evidence="4" id="KW-0804">Transcription</keyword>
<dbReference type="InterPro" id="IPR036390">
    <property type="entry name" value="WH_DNA-bd_sf"/>
</dbReference>
<comment type="caution">
    <text evidence="6">The sequence shown here is derived from an EMBL/GenBank/DDBJ whole genome shotgun (WGS) entry which is preliminary data.</text>
</comment>
<dbReference type="SUPFAM" id="SSF53850">
    <property type="entry name" value="Periplasmic binding protein-like II"/>
    <property type="match status" value="1"/>
</dbReference>
<dbReference type="SUPFAM" id="SSF46785">
    <property type="entry name" value="Winged helix' DNA-binding domain"/>
    <property type="match status" value="1"/>
</dbReference>
<dbReference type="Gene3D" id="1.10.10.10">
    <property type="entry name" value="Winged helix-like DNA-binding domain superfamily/Winged helix DNA-binding domain"/>
    <property type="match status" value="1"/>
</dbReference>
<organism evidence="6 7">
    <name type="scientific">Nitratireductor aquimarinus</name>
    <dbReference type="NCBI Taxonomy" id="889300"/>
    <lineage>
        <taxon>Bacteria</taxon>
        <taxon>Pseudomonadati</taxon>
        <taxon>Pseudomonadota</taxon>
        <taxon>Alphaproteobacteria</taxon>
        <taxon>Hyphomicrobiales</taxon>
        <taxon>Phyllobacteriaceae</taxon>
        <taxon>Nitratireductor</taxon>
    </lineage>
</organism>
<keyword evidence="7" id="KW-1185">Reference proteome</keyword>
<dbReference type="Gene3D" id="3.40.190.290">
    <property type="match status" value="1"/>
</dbReference>
<dbReference type="InterPro" id="IPR000847">
    <property type="entry name" value="LysR_HTH_N"/>
</dbReference>
<evidence type="ECO:0000313" key="7">
    <source>
        <dbReference type="Proteomes" id="UP001185659"/>
    </source>
</evidence>
<evidence type="ECO:0000259" key="5">
    <source>
        <dbReference type="PROSITE" id="PS50931"/>
    </source>
</evidence>
<gene>
    <name evidence="6" type="ORF">R2G56_20460</name>
</gene>
<feature type="domain" description="HTH lysR-type" evidence="5">
    <location>
        <begin position="1"/>
        <end position="58"/>
    </location>
</feature>
<dbReference type="PANTHER" id="PTHR30537">
    <property type="entry name" value="HTH-TYPE TRANSCRIPTIONAL REGULATOR"/>
    <property type="match status" value="1"/>
</dbReference>
<accession>A0ABU4AQY7</accession>
<comment type="similarity">
    <text evidence="1">Belongs to the LysR transcriptional regulatory family.</text>
</comment>
<dbReference type="Pfam" id="PF00126">
    <property type="entry name" value="HTH_1"/>
    <property type="match status" value="1"/>
</dbReference>
<dbReference type="InterPro" id="IPR058163">
    <property type="entry name" value="LysR-type_TF_proteobact-type"/>
</dbReference>
<sequence>MTLNDAAVFVAVVQNGTFAGAAKDLRMPTSTVSRVVSKLEAHLGTQLLRRTTRSMALTDLGRQYFEEVEAAVQAIQDASNKLVQGKTEMVYRLRLIASPDVGTEILPEILVQFRARHPNILVDVELTVTPPSLTGQKFDIAIWGGPLPSSNLIRVTLQSGDFGLYAAPAYLEKSDPLQAPQDLAKHSCILMRPERKAPKWDLKGPDGTTKITPPPTFTANDIAFLRNMVLQGGGIGPLPIAMARRWEASGALSRVLPDYAMPGLPLYLLYPNRAFTSRPIEMLKKTICDWSRGL</sequence>
<evidence type="ECO:0000256" key="2">
    <source>
        <dbReference type="ARBA" id="ARBA00023015"/>
    </source>
</evidence>
<dbReference type="PANTHER" id="PTHR30537:SF68">
    <property type="entry name" value="TRANSCRIPTIONAL REGULATOR-RELATED"/>
    <property type="match status" value="1"/>
</dbReference>
<evidence type="ECO:0000256" key="3">
    <source>
        <dbReference type="ARBA" id="ARBA00023125"/>
    </source>
</evidence>
<evidence type="ECO:0000256" key="1">
    <source>
        <dbReference type="ARBA" id="ARBA00009437"/>
    </source>
</evidence>
<evidence type="ECO:0000313" key="6">
    <source>
        <dbReference type="EMBL" id="MDV6228668.1"/>
    </source>
</evidence>
<reference evidence="6 7" key="1">
    <citation type="submission" date="2023-10" db="EMBL/GenBank/DDBJ databases">
        <authorList>
            <person name="Venkata Ramana C."/>
            <person name="Sasikala C."/>
            <person name="Dhurka M."/>
        </authorList>
    </citation>
    <scope>NUCLEOTIDE SEQUENCE [LARGE SCALE GENOMIC DNA]</scope>
    <source>
        <strain evidence="6 7">KCTC 32151</strain>
    </source>
</reference>